<dbReference type="Pfam" id="PF13649">
    <property type="entry name" value="Methyltransf_25"/>
    <property type="match status" value="1"/>
</dbReference>
<dbReference type="GO" id="GO:0008168">
    <property type="term" value="F:methyltransferase activity"/>
    <property type="evidence" value="ECO:0007669"/>
    <property type="project" value="UniProtKB-KW"/>
</dbReference>
<keyword evidence="5" id="KW-1185">Reference proteome</keyword>
<evidence type="ECO:0000256" key="1">
    <source>
        <dbReference type="ARBA" id="ARBA00022603"/>
    </source>
</evidence>
<dbReference type="GO" id="GO:0032259">
    <property type="term" value="P:methylation"/>
    <property type="evidence" value="ECO:0007669"/>
    <property type="project" value="UniProtKB-KW"/>
</dbReference>
<dbReference type="AlphaFoldDB" id="A0A2U8QUR0"/>
<feature type="domain" description="Methyltransferase" evidence="3">
    <location>
        <begin position="43"/>
        <end position="138"/>
    </location>
</feature>
<evidence type="ECO:0000256" key="2">
    <source>
        <dbReference type="ARBA" id="ARBA00022679"/>
    </source>
</evidence>
<organism evidence="4 5">
    <name type="scientific">Flavobacterium sediminis</name>
    <dbReference type="NCBI Taxonomy" id="2201181"/>
    <lineage>
        <taxon>Bacteria</taxon>
        <taxon>Pseudomonadati</taxon>
        <taxon>Bacteroidota</taxon>
        <taxon>Flavobacteriia</taxon>
        <taxon>Flavobacteriales</taxon>
        <taxon>Flavobacteriaceae</taxon>
        <taxon>Flavobacterium</taxon>
    </lineage>
</organism>
<proteinExistence type="predicted"/>
<dbReference type="EMBL" id="CP029463">
    <property type="protein sequence ID" value="AWM13952.1"/>
    <property type="molecule type" value="Genomic_DNA"/>
</dbReference>
<dbReference type="Gene3D" id="3.40.50.150">
    <property type="entry name" value="Vaccinia Virus protein VP39"/>
    <property type="match status" value="1"/>
</dbReference>
<evidence type="ECO:0000313" key="5">
    <source>
        <dbReference type="Proteomes" id="UP000245429"/>
    </source>
</evidence>
<dbReference type="RefSeq" id="WP_109569319.1">
    <property type="nucleotide sequence ID" value="NZ_CP029463.1"/>
</dbReference>
<evidence type="ECO:0000259" key="3">
    <source>
        <dbReference type="Pfam" id="PF13649"/>
    </source>
</evidence>
<keyword evidence="1 4" id="KW-0489">Methyltransferase</keyword>
<dbReference type="SUPFAM" id="SSF53335">
    <property type="entry name" value="S-adenosyl-L-methionine-dependent methyltransferases"/>
    <property type="match status" value="1"/>
</dbReference>
<dbReference type="PANTHER" id="PTHR43861:SF1">
    <property type="entry name" value="TRANS-ACONITATE 2-METHYLTRANSFERASE"/>
    <property type="match status" value="1"/>
</dbReference>
<dbReference type="PANTHER" id="PTHR43861">
    <property type="entry name" value="TRANS-ACONITATE 2-METHYLTRANSFERASE-RELATED"/>
    <property type="match status" value="1"/>
</dbReference>
<dbReference type="InterPro" id="IPR041698">
    <property type="entry name" value="Methyltransf_25"/>
</dbReference>
<accession>A0A2U8QUR0</accession>
<dbReference type="CDD" id="cd02440">
    <property type="entry name" value="AdoMet_MTases"/>
    <property type="match status" value="1"/>
</dbReference>
<keyword evidence="2 4" id="KW-0808">Transferase</keyword>
<evidence type="ECO:0000313" key="4">
    <source>
        <dbReference type="EMBL" id="AWM13952.1"/>
    </source>
</evidence>
<dbReference type="KEGG" id="fse:DI487_08815"/>
<dbReference type="Proteomes" id="UP000245429">
    <property type="component" value="Chromosome"/>
</dbReference>
<dbReference type="InterPro" id="IPR029063">
    <property type="entry name" value="SAM-dependent_MTases_sf"/>
</dbReference>
<sequence>MKASFDVEAIHYDSHFTYTSIGKAQRAMVYHHLQKHLTNPLTILEINCGTGEDAIWLARQHHTVCATDISEKMIEVAKEKGSHPSLSFIQADIRAVSNHFNAKDFDLVFSNFGGLNCLSPDEMDRFLKTTDTVLSANGKLILTLMPEGTLWEKLYFLLKGQFSKISRRKTAAVATLGEEKVITYYYNPKEIVNLSKDKFNTIEVKPIGFFIPPSYLEPFFKNKKLFFKVLTRLDSLFKNLSFLAKYSDHYLIVLEKK</sequence>
<protein>
    <submittedName>
        <fullName evidence="4">Class I SAM-dependent methyltransferase</fullName>
    </submittedName>
</protein>
<gene>
    <name evidence="4" type="ORF">DI487_08815</name>
</gene>
<reference evidence="4 5" key="1">
    <citation type="submission" date="2018-05" db="EMBL/GenBank/DDBJ databases">
        <title>Flavobacterium sp. MEBiC07310.</title>
        <authorList>
            <person name="Baek K."/>
        </authorList>
    </citation>
    <scope>NUCLEOTIDE SEQUENCE [LARGE SCALE GENOMIC DNA]</scope>
    <source>
        <strain evidence="4 5">MEBiC07310</strain>
    </source>
</reference>
<name>A0A2U8QUR0_9FLAO</name>
<dbReference type="OrthoDB" id="529208at2"/>